<reference evidence="1 2" key="1">
    <citation type="submission" date="2019-06" db="EMBL/GenBank/DDBJ databases">
        <title>Draft genomes of female and male turbot (Scophthalmus maximus).</title>
        <authorList>
            <person name="Xu H."/>
            <person name="Xu X.-W."/>
            <person name="Shao C."/>
            <person name="Chen S."/>
        </authorList>
    </citation>
    <scope>NUCLEOTIDE SEQUENCE [LARGE SCALE GENOMIC DNA]</scope>
    <source>
        <strain evidence="1">Ysfricsl-2016a</strain>
        <tissue evidence="1">Blood</tissue>
    </source>
</reference>
<dbReference type="AlphaFoldDB" id="A0A6A4SJ31"/>
<dbReference type="Proteomes" id="UP000438429">
    <property type="component" value="Unassembled WGS sequence"/>
</dbReference>
<proteinExistence type="predicted"/>
<name>A0A6A4SJ31_SCOMX</name>
<sequence>MFASAKLRAGMKSSTAPRFARTRTSFVCEPGAPLALSSARLRPDRCLAQQAPEADGELHLMSVCLVSAGRQGRFVFSTSTLNSGAPESIIHGTRFSSQVMRHIQCVCGEEACTTTLTSARRQSHNVFTLPCGKELPSTAQTNESLQKV</sequence>
<protein>
    <submittedName>
        <fullName evidence="1">Uncharacterized protein</fullName>
    </submittedName>
</protein>
<evidence type="ECO:0000313" key="2">
    <source>
        <dbReference type="Proteomes" id="UP000438429"/>
    </source>
</evidence>
<organism evidence="1 2">
    <name type="scientific">Scophthalmus maximus</name>
    <name type="common">Turbot</name>
    <name type="synonym">Psetta maxima</name>
    <dbReference type="NCBI Taxonomy" id="52904"/>
    <lineage>
        <taxon>Eukaryota</taxon>
        <taxon>Metazoa</taxon>
        <taxon>Chordata</taxon>
        <taxon>Craniata</taxon>
        <taxon>Vertebrata</taxon>
        <taxon>Euteleostomi</taxon>
        <taxon>Actinopterygii</taxon>
        <taxon>Neopterygii</taxon>
        <taxon>Teleostei</taxon>
        <taxon>Neoteleostei</taxon>
        <taxon>Acanthomorphata</taxon>
        <taxon>Carangaria</taxon>
        <taxon>Pleuronectiformes</taxon>
        <taxon>Pleuronectoidei</taxon>
        <taxon>Scophthalmidae</taxon>
        <taxon>Scophthalmus</taxon>
    </lineage>
</organism>
<gene>
    <name evidence="1" type="ORF">F2P81_015686</name>
</gene>
<evidence type="ECO:0000313" key="1">
    <source>
        <dbReference type="EMBL" id="KAF0031131.1"/>
    </source>
</evidence>
<accession>A0A6A4SJ31</accession>
<comment type="caution">
    <text evidence="1">The sequence shown here is derived from an EMBL/GenBank/DDBJ whole genome shotgun (WGS) entry which is preliminary data.</text>
</comment>
<dbReference type="EMBL" id="VEVO01000014">
    <property type="protein sequence ID" value="KAF0031131.1"/>
    <property type="molecule type" value="Genomic_DNA"/>
</dbReference>